<feature type="transmembrane region" description="Helical" evidence="2">
    <location>
        <begin position="286"/>
        <end position="308"/>
    </location>
</feature>
<evidence type="ECO:0000313" key="5">
    <source>
        <dbReference type="Proteomes" id="UP001501746"/>
    </source>
</evidence>
<sequence length="316" mass="33250">MSALTGDHHDPAPSSDVRAAGGVRPGPAMSPLDGSRPFGIHFRMAWWKSLIVIVALPLTLVVTQLAFYLLAGLVEGRDPFAQDLSPLKLLGANLSTGVTALLALVLVGRFAEVPWRFVFSAPRRFDRRRLLVSFLGSLAVVGVSFALVGLTAAEAVGWTTLSITSTTVGILVVVILSTPIQAAGEEIIFRGAVLPAAGSWFRSVKPAFLTGLIISSLMFAFLHGSTDPMLFAYYLVFSVATAVMGLITRGLEAAIAFHTANNLVVTTINALFAGGGVVAVERSEGAAGGLALLIPAAASLAALTMVWLQERRRRTA</sequence>
<feature type="region of interest" description="Disordered" evidence="1">
    <location>
        <begin position="1"/>
        <end position="23"/>
    </location>
</feature>
<evidence type="ECO:0000256" key="2">
    <source>
        <dbReference type="SAM" id="Phobius"/>
    </source>
</evidence>
<feature type="transmembrane region" description="Helical" evidence="2">
    <location>
        <begin position="45"/>
        <end position="70"/>
    </location>
</feature>
<comment type="caution">
    <text evidence="4">The sequence shown here is derived from an EMBL/GenBank/DDBJ whole genome shotgun (WGS) entry which is preliminary data.</text>
</comment>
<organism evidence="4 5">
    <name type="scientific">Agromyces salentinus</name>
    <dbReference type="NCBI Taxonomy" id="269421"/>
    <lineage>
        <taxon>Bacteria</taxon>
        <taxon>Bacillati</taxon>
        <taxon>Actinomycetota</taxon>
        <taxon>Actinomycetes</taxon>
        <taxon>Micrococcales</taxon>
        <taxon>Microbacteriaceae</taxon>
        <taxon>Agromyces</taxon>
    </lineage>
</organism>
<evidence type="ECO:0000313" key="4">
    <source>
        <dbReference type="EMBL" id="GAA1835306.1"/>
    </source>
</evidence>
<dbReference type="EMBL" id="BAAANK010000005">
    <property type="protein sequence ID" value="GAA1835306.1"/>
    <property type="molecule type" value="Genomic_DNA"/>
</dbReference>
<feature type="compositionally biased region" description="Basic and acidic residues" evidence="1">
    <location>
        <begin position="1"/>
        <end position="11"/>
    </location>
</feature>
<keyword evidence="4" id="KW-0378">Hydrolase</keyword>
<keyword evidence="2" id="KW-0812">Transmembrane</keyword>
<evidence type="ECO:0000256" key="1">
    <source>
        <dbReference type="SAM" id="MobiDB-lite"/>
    </source>
</evidence>
<evidence type="ECO:0000259" key="3">
    <source>
        <dbReference type="Pfam" id="PF02517"/>
    </source>
</evidence>
<keyword evidence="5" id="KW-1185">Reference proteome</keyword>
<keyword evidence="4" id="KW-0482">Metalloprotease</keyword>
<feature type="transmembrane region" description="Helical" evidence="2">
    <location>
        <begin position="207"/>
        <end position="225"/>
    </location>
</feature>
<reference evidence="5" key="1">
    <citation type="journal article" date="2019" name="Int. J. Syst. Evol. Microbiol.">
        <title>The Global Catalogue of Microorganisms (GCM) 10K type strain sequencing project: providing services to taxonomists for standard genome sequencing and annotation.</title>
        <authorList>
            <consortium name="The Broad Institute Genomics Platform"/>
            <consortium name="The Broad Institute Genome Sequencing Center for Infectious Disease"/>
            <person name="Wu L."/>
            <person name="Ma J."/>
        </authorList>
    </citation>
    <scope>NUCLEOTIDE SEQUENCE [LARGE SCALE GENOMIC DNA]</scope>
    <source>
        <strain evidence="5">JCM 14323</strain>
    </source>
</reference>
<feature type="transmembrane region" description="Helical" evidence="2">
    <location>
        <begin position="90"/>
        <end position="110"/>
    </location>
</feature>
<feature type="transmembrane region" description="Helical" evidence="2">
    <location>
        <begin position="231"/>
        <end position="251"/>
    </location>
</feature>
<keyword evidence="2" id="KW-1133">Transmembrane helix</keyword>
<feature type="transmembrane region" description="Helical" evidence="2">
    <location>
        <begin position="263"/>
        <end position="280"/>
    </location>
</feature>
<dbReference type="Pfam" id="PF02517">
    <property type="entry name" value="Rce1-like"/>
    <property type="match status" value="1"/>
</dbReference>
<keyword evidence="2" id="KW-0472">Membrane</keyword>
<dbReference type="Proteomes" id="UP001501746">
    <property type="component" value="Unassembled WGS sequence"/>
</dbReference>
<dbReference type="InterPro" id="IPR003675">
    <property type="entry name" value="Rce1/LyrA-like_dom"/>
</dbReference>
<keyword evidence="4" id="KW-0645">Protease</keyword>
<feature type="domain" description="CAAX prenyl protease 2/Lysostaphin resistance protein A-like" evidence="3">
    <location>
        <begin position="170"/>
        <end position="264"/>
    </location>
</feature>
<name>A0ABP4Z2C8_9MICO</name>
<protein>
    <submittedName>
        <fullName evidence="4">CPBP family intramembrane metalloprotease</fullName>
    </submittedName>
</protein>
<feature type="transmembrane region" description="Helical" evidence="2">
    <location>
        <begin position="130"/>
        <end position="150"/>
    </location>
</feature>
<proteinExistence type="predicted"/>
<accession>A0ABP4Z2C8</accession>
<gene>
    <name evidence="4" type="ORF">GCM10009750_19690</name>
</gene>
<feature type="transmembrane region" description="Helical" evidence="2">
    <location>
        <begin position="156"/>
        <end position="176"/>
    </location>
</feature>
<dbReference type="GO" id="GO:0008237">
    <property type="term" value="F:metallopeptidase activity"/>
    <property type="evidence" value="ECO:0007669"/>
    <property type="project" value="UniProtKB-KW"/>
</dbReference>